<dbReference type="Proteomes" id="UP001608902">
    <property type="component" value="Unassembled WGS sequence"/>
</dbReference>
<reference evidence="1 2" key="1">
    <citation type="submission" date="2024-08" db="EMBL/GenBank/DDBJ databases">
        <title>Gnathostoma spinigerum genome.</title>
        <authorList>
            <person name="Gonzalez-Bertolin B."/>
            <person name="Monzon S."/>
            <person name="Zaballos A."/>
            <person name="Jimenez P."/>
            <person name="Dekumyoy P."/>
            <person name="Varona S."/>
            <person name="Cuesta I."/>
            <person name="Sumanam S."/>
            <person name="Adisakwattana P."/>
            <person name="Gasser R.B."/>
            <person name="Hernandez-Gonzalez A."/>
            <person name="Young N.D."/>
            <person name="Perteguer M.J."/>
        </authorList>
    </citation>
    <scope>NUCLEOTIDE SEQUENCE [LARGE SCALE GENOMIC DNA]</scope>
    <source>
        <strain evidence="1">AL3</strain>
        <tissue evidence="1">Liver</tissue>
    </source>
</reference>
<name>A0ABD6EX21_9BILA</name>
<gene>
    <name evidence="1" type="ORF">AB6A40_010605</name>
</gene>
<comment type="caution">
    <text evidence="1">The sequence shown here is derived from an EMBL/GenBank/DDBJ whole genome shotgun (WGS) entry which is preliminary data.</text>
</comment>
<protein>
    <submittedName>
        <fullName evidence="1">Uncharacterized protein</fullName>
    </submittedName>
</protein>
<evidence type="ECO:0000313" key="1">
    <source>
        <dbReference type="EMBL" id="MFH4983896.1"/>
    </source>
</evidence>
<dbReference type="AlphaFoldDB" id="A0ABD6EX21"/>
<organism evidence="1 2">
    <name type="scientific">Gnathostoma spinigerum</name>
    <dbReference type="NCBI Taxonomy" id="75299"/>
    <lineage>
        <taxon>Eukaryota</taxon>
        <taxon>Metazoa</taxon>
        <taxon>Ecdysozoa</taxon>
        <taxon>Nematoda</taxon>
        <taxon>Chromadorea</taxon>
        <taxon>Rhabditida</taxon>
        <taxon>Spirurina</taxon>
        <taxon>Gnathostomatomorpha</taxon>
        <taxon>Gnathostomatoidea</taxon>
        <taxon>Gnathostomatidae</taxon>
        <taxon>Gnathostoma</taxon>
    </lineage>
</organism>
<keyword evidence="2" id="KW-1185">Reference proteome</keyword>
<proteinExistence type="predicted"/>
<accession>A0ABD6EX21</accession>
<sequence length="121" mass="14051">MNSNTKWKGLEDFARYEEDSYPPFLRERVHGCTNKEYHMLSESEITSVMEPTLHVSFKNLILPLASQKPRFLVCSRLACERSQVKLEMMVVTPGLWGEIKHKTGQRKCSFEEPGLSSDNKW</sequence>
<dbReference type="EMBL" id="JBGFUD010014320">
    <property type="protein sequence ID" value="MFH4983896.1"/>
    <property type="molecule type" value="Genomic_DNA"/>
</dbReference>
<evidence type="ECO:0000313" key="2">
    <source>
        <dbReference type="Proteomes" id="UP001608902"/>
    </source>
</evidence>